<dbReference type="CDD" id="cd06222">
    <property type="entry name" value="RNase_H_like"/>
    <property type="match status" value="1"/>
</dbReference>
<dbReference type="InterPro" id="IPR026960">
    <property type="entry name" value="RVT-Znf"/>
</dbReference>
<dbReference type="Pfam" id="PF13966">
    <property type="entry name" value="zf-RVT"/>
    <property type="match status" value="1"/>
</dbReference>
<evidence type="ECO:0000313" key="6">
    <source>
        <dbReference type="Proteomes" id="UP001652660"/>
    </source>
</evidence>
<dbReference type="Gene3D" id="3.30.420.10">
    <property type="entry name" value="Ribonuclease H-like superfamily/Ribonuclease H"/>
    <property type="match status" value="1"/>
</dbReference>
<accession>A0ABM4WM64</accession>
<dbReference type="InterPro" id="IPR002156">
    <property type="entry name" value="RNaseH_domain"/>
</dbReference>
<evidence type="ECO:0000313" key="7">
    <source>
        <dbReference type="RefSeq" id="XP_071932844.1"/>
    </source>
</evidence>
<name>A0ABM4WM64_COFAR</name>
<dbReference type="Proteomes" id="UP001652660">
    <property type="component" value="Chromosome 2c"/>
</dbReference>
<feature type="domain" description="RNase H type-1" evidence="3">
    <location>
        <begin position="1013"/>
        <end position="1135"/>
    </location>
</feature>
<sequence>MSTESAKVIGECLGTFVDVDTDADGLPWGKYMRIRVSLDIIEPLKRMLLISHGGEELRLPLQYERLRNICFYCGPFGHGNQEPNITSRDKDSILNKSPHSSPDHVENAATAVIVVDKDTVFNSTTARVEGHGLIRQTLEDISSIMLIDDGPNRGSLLHCPAAASIDAHLSSQVVERLKLKINFFGISVNADGRSGRLAFLWAKDIDVSLLGISHRYIDAVVRVNPDTPHWRITGVYEEPDTSLRREAWAKFRTLKHRSQLPWLYLGDFNEILDPDEFDGSDPRPQWQIDQFRGALAHCDLSDLDFTGHHYTWFRNTSSHLAAKARLDRACANPAWCLMFLWFSVQHLFSHVSDYRPIMVAATDRPSDFSTRRRRPFRFEAIWLKSENCARVIQRQWNSSKEVPQNLNNYKLGLMHWSKASFGNVKLEMERLKERIDILQQGPISDTSKNTSFFHAYASKRRDTNTIKGLHNSDGSWCENPKDIEAIILDHLGKLFAHSNQSERDIQAVIERIRVKVTPEMNRRLFETFMAKEESTRCGKLKGITINAQAPSISHLLFADDTLLFGRASLEEAVSFHQVIQLYERAYGQCVNFDKSAITFSPNVAQDGWKEKSLSRADKEVLLKAVVQAILTYTMSCFLLPDNILRDIQSMAADFWWGDQSETHKTHWVNWNRLCMPKNQGGLGFRNMKAFNYAMLGKQAWRILTTPTPLLHHVLKAKYFPTTDFLYATLGYRPSFTWRGILEGWKALNIGCRLRVGSGGSIHLIHQDLRSWNTAFIDGIFWEEEVSLIKSLPLSKHLMNDRWIGHFTQNGKFSVRSAYHAIMDSDILDVGQTAQASSSAGNDPVWKKLWSFDVPNKKKHFLWRICHNSLPTPDNLQKRRIPVENICLVCNEPSGGLTHLLFECPVSVQIWALSFLARKIRACCQPFAAAWVREILGNLLPKDCEDFAVLSYEIWNNKNDALFNGRIQDPLTLVSYALNSQTAFREANLQAAPVPSPRPSSLWTPPRAPHFKVNFDAFVSTIHRVVRIGVVIRDCEGQFIAGLFRKIPIQTSADLAEALAAREAVSLARTLMIPSFILEGDASSVVKQISSSDEILSDLGTVIEDIRLSLLNLPILNVVWTPREANRVAHSLAQFARSSSLSESLWNFPRLLPNSWCWTISSNLINTTSFTFSKKENGNGVLVQQEVGKAHI</sequence>
<dbReference type="Pfam" id="PF13456">
    <property type="entry name" value="RVT_3"/>
    <property type="match status" value="1"/>
</dbReference>
<feature type="domain" description="Endonuclease/exonuclease/phosphatase" evidence="2">
    <location>
        <begin position="188"/>
        <end position="336"/>
    </location>
</feature>
<evidence type="ECO:0000259" key="2">
    <source>
        <dbReference type="Pfam" id="PF03372"/>
    </source>
</evidence>
<dbReference type="PANTHER" id="PTHR33116:SF86">
    <property type="entry name" value="REVERSE TRANSCRIPTASE DOMAIN-CONTAINING PROTEIN"/>
    <property type="match status" value="1"/>
</dbReference>
<proteinExistence type="predicted"/>
<evidence type="ECO:0000256" key="1">
    <source>
        <dbReference type="SAM" id="MobiDB-lite"/>
    </source>
</evidence>
<feature type="region of interest" description="Disordered" evidence="1">
    <location>
        <begin position="84"/>
        <end position="104"/>
    </location>
</feature>
<reference evidence="7" key="1">
    <citation type="submission" date="2025-08" db="UniProtKB">
        <authorList>
            <consortium name="RefSeq"/>
        </authorList>
    </citation>
    <scope>IDENTIFICATION</scope>
    <source>
        <tissue evidence="7">Leaves</tissue>
    </source>
</reference>
<organism evidence="6 7">
    <name type="scientific">Coffea arabica</name>
    <name type="common">Arabian coffee</name>
    <dbReference type="NCBI Taxonomy" id="13443"/>
    <lineage>
        <taxon>Eukaryota</taxon>
        <taxon>Viridiplantae</taxon>
        <taxon>Streptophyta</taxon>
        <taxon>Embryophyta</taxon>
        <taxon>Tracheophyta</taxon>
        <taxon>Spermatophyta</taxon>
        <taxon>Magnoliopsida</taxon>
        <taxon>eudicotyledons</taxon>
        <taxon>Gunneridae</taxon>
        <taxon>Pentapetalae</taxon>
        <taxon>asterids</taxon>
        <taxon>lamiids</taxon>
        <taxon>Gentianales</taxon>
        <taxon>Rubiaceae</taxon>
        <taxon>Ixoroideae</taxon>
        <taxon>Gardenieae complex</taxon>
        <taxon>Bertiereae - Coffeeae clade</taxon>
        <taxon>Coffeeae</taxon>
        <taxon>Coffea</taxon>
    </lineage>
</organism>
<dbReference type="Pfam" id="PF14392">
    <property type="entry name" value="zf-CCHC_4"/>
    <property type="match status" value="1"/>
</dbReference>
<dbReference type="InterPro" id="IPR044730">
    <property type="entry name" value="RNase_H-like_dom_plant"/>
</dbReference>
<gene>
    <name evidence="7" type="primary">LOC140035494</name>
</gene>
<dbReference type="InterPro" id="IPR036397">
    <property type="entry name" value="RNaseH_sf"/>
</dbReference>
<evidence type="ECO:0000259" key="4">
    <source>
        <dbReference type="Pfam" id="PF13966"/>
    </source>
</evidence>
<dbReference type="Pfam" id="PF03372">
    <property type="entry name" value="Exo_endo_phos"/>
    <property type="match status" value="1"/>
</dbReference>
<dbReference type="RefSeq" id="XP_071932844.1">
    <property type="nucleotide sequence ID" value="XM_072076743.1"/>
</dbReference>
<dbReference type="GeneID" id="140035494"/>
<keyword evidence="6" id="KW-1185">Reference proteome</keyword>
<protein>
    <submittedName>
        <fullName evidence="7">Uncharacterized protein</fullName>
    </submittedName>
</protein>
<evidence type="ECO:0000259" key="5">
    <source>
        <dbReference type="Pfam" id="PF14392"/>
    </source>
</evidence>
<feature type="domain" description="Reverse transcriptase zinc-binding" evidence="4">
    <location>
        <begin position="812"/>
        <end position="910"/>
    </location>
</feature>
<dbReference type="Gene3D" id="3.60.10.10">
    <property type="entry name" value="Endonuclease/exonuclease/phosphatase"/>
    <property type="match status" value="1"/>
</dbReference>
<evidence type="ECO:0000259" key="3">
    <source>
        <dbReference type="Pfam" id="PF13456"/>
    </source>
</evidence>
<dbReference type="InterPro" id="IPR025836">
    <property type="entry name" value="Zn_knuckle_CX2CX4HX4C"/>
</dbReference>
<dbReference type="InterPro" id="IPR005135">
    <property type="entry name" value="Endo/exonuclease/phosphatase"/>
</dbReference>
<dbReference type="PANTHER" id="PTHR33116">
    <property type="entry name" value="REVERSE TRANSCRIPTASE ZINC-BINDING DOMAIN-CONTAINING PROTEIN-RELATED-RELATED"/>
    <property type="match status" value="1"/>
</dbReference>
<feature type="domain" description="Zinc knuckle CX2CX4HX4C" evidence="5">
    <location>
        <begin position="39"/>
        <end position="79"/>
    </location>
</feature>
<dbReference type="SUPFAM" id="SSF56219">
    <property type="entry name" value="DNase I-like"/>
    <property type="match status" value="1"/>
</dbReference>
<dbReference type="InterPro" id="IPR036691">
    <property type="entry name" value="Endo/exonu/phosph_ase_sf"/>
</dbReference>